<dbReference type="AlphaFoldDB" id="B4VUM2"/>
<keyword evidence="3" id="KW-1185">Reference proteome</keyword>
<dbReference type="Pfam" id="PF06051">
    <property type="entry name" value="DUF928"/>
    <property type="match status" value="1"/>
</dbReference>
<evidence type="ECO:0000313" key="3">
    <source>
        <dbReference type="Proteomes" id="UP000003835"/>
    </source>
</evidence>
<gene>
    <name evidence="2" type="ORF">MC7420_3967</name>
</gene>
<reference evidence="2 3" key="1">
    <citation type="submission" date="2008-07" db="EMBL/GenBank/DDBJ databases">
        <authorList>
            <person name="Tandeau de Marsac N."/>
            <person name="Ferriera S."/>
            <person name="Johnson J."/>
            <person name="Kravitz S."/>
            <person name="Beeson K."/>
            <person name="Sutton G."/>
            <person name="Rogers Y.-H."/>
            <person name="Friedman R."/>
            <person name="Frazier M."/>
            <person name="Venter J.C."/>
        </authorList>
    </citation>
    <scope>NUCLEOTIDE SEQUENCE [LARGE SCALE GENOMIC DNA]</scope>
    <source>
        <strain evidence="2 3">PCC 7420</strain>
    </source>
</reference>
<protein>
    <submittedName>
        <fullName evidence="2">Conserved domain protein</fullName>
    </submittedName>
</protein>
<feature type="region of interest" description="Disordered" evidence="1">
    <location>
        <begin position="94"/>
        <end position="239"/>
    </location>
</feature>
<dbReference type="eggNOG" id="COG3087">
    <property type="taxonomic scope" value="Bacteria"/>
</dbReference>
<name>B4VUM2_9CYAN</name>
<proteinExistence type="predicted"/>
<dbReference type="Proteomes" id="UP000003835">
    <property type="component" value="Unassembled WGS sequence"/>
</dbReference>
<evidence type="ECO:0000313" key="2">
    <source>
        <dbReference type="EMBL" id="EDX74443.1"/>
    </source>
</evidence>
<organism evidence="2 3">
    <name type="scientific">Coleofasciculus chthonoplastes PCC 7420</name>
    <dbReference type="NCBI Taxonomy" id="118168"/>
    <lineage>
        <taxon>Bacteria</taxon>
        <taxon>Bacillati</taxon>
        <taxon>Cyanobacteriota</taxon>
        <taxon>Cyanophyceae</taxon>
        <taxon>Coleofasciculales</taxon>
        <taxon>Coleofasciculaceae</taxon>
        <taxon>Coleofasciculus</taxon>
    </lineage>
</organism>
<evidence type="ECO:0000256" key="1">
    <source>
        <dbReference type="SAM" id="MobiDB-lite"/>
    </source>
</evidence>
<sequence length="446" mass="46429">MTPAICQTLLSATVTGTIFLLTANAALARFVPLESEHPINNNLISVDFSLPDDNVPKSPVGGGVRGQVQFGLPQDSAPRSGVAGGVRGNVQFALPGGSAPRSGVAGGTRGDVEFSLPSGSAPRSGVAGGTRGDVEFSLPSGSAPRSGVAGGTRGDVEFSLPGGSAPRSGVAGGTRGDVEFSLPSGSAPRSGVAGGTRGDVEFSLPGGSAPRSGVAGGTREDVEFSLPADGKNPYTSAGGGIRGDVELFLPSEDSVPPTPVDVETLEENPVSDIPALTALVPPTKHGRTVSPRPTIYVYLPPIGARKVFFSIQDEAGNSHYHTILNVSPQGGVMAITLPPDTPGLEIDKNYLWYFAPIEPGGILRPDNYAVTGWIKRVENTVNEQEFVESPVKLATKYAEAGIWYDTLQVLVEAQQSEPKNETYSTEWHDLLEQVDLEAIASQPFVF</sequence>
<accession>B4VUM2</accession>
<dbReference type="InterPro" id="IPR010328">
    <property type="entry name" value="DUF928"/>
</dbReference>
<dbReference type="STRING" id="118168.MC7420_3967"/>
<dbReference type="HOGENOM" id="CLU_061545_0_0_3"/>
<dbReference type="OrthoDB" id="536034at2"/>
<dbReference type="RefSeq" id="WP_006102289.1">
    <property type="nucleotide sequence ID" value="NZ_DS989853.1"/>
</dbReference>
<dbReference type="EMBL" id="DS989853">
    <property type="protein sequence ID" value="EDX74443.1"/>
    <property type="molecule type" value="Genomic_DNA"/>
</dbReference>